<name>A0A7Y9JRL2_9ACTN</name>
<keyword evidence="2" id="KW-1185">Reference proteome</keyword>
<dbReference type="AlphaFoldDB" id="A0A7Y9JRL2"/>
<evidence type="ECO:0000313" key="1">
    <source>
        <dbReference type="EMBL" id="NYD59347.1"/>
    </source>
</evidence>
<dbReference type="Proteomes" id="UP000516957">
    <property type="component" value="Unassembled WGS sequence"/>
</dbReference>
<reference evidence="1 2" key="1">
    <citation type="submission" date="2020-07" db="EMBL/GenBank/DDBJ databases">
        <title>Sequencing the genomes of 1000 actinobacteria strains.</title>
        <authorList>
            <person name="Klenk H.-P."/>
        </authorList>
    </citation>
    <scope>NUCLEOTIDE SEQUENCE [LARGE SCALE GENOMIC DNA]</scope>
    <source>
        <strain evidence="1 2">DSM 18965</strain>
    </source>
</reference>
<organism evidence="1 2">
    <name type="scientific">Nocardioides marinisabuli</name>
    <dbReference type="NCBI Taxonomy" id="419476"/>
    <lineage>
        <taxon>Bacteria</taxon>
        <taxon>Bacillati</taxon>
        <taxon>Actinomycetota</taxon>
        <taxon>Actinomycetes</taxon>
        <taxon>Propionibacteriales</taxon>
        <taxon>Nocardioidaceae</taxon>
        <taxon>Nocardioides</taxon>
    </lineage>
</organism>
<comment type="caution">
    <text evidence="1">The sequence shown here is derived from an EMBL/GenBank/DDBJ whole genome shotgun (WGS) entry which is preliminary data.</text>
</comment>
<dbReference type="EMBL" id="JACCBE010000001">
    <property type="protein sequence ID" value="NYD59347.1"/>
    <property type="molecule type" value="Genomic_DNA"/>
</dbReference>
<accession>A0A7Y9JRL2</accession>
<sequence length="108" mass="12456">MSEYDDVEVAGRTIRFMWDYWVGVPLWDEEGLLPEDESWLRRALGLSSTLVADLAAWGQAMGRVVDHRTTVRGEDEALAELDARARGLVAWLEREVGDTYEVVYRPWR</sequence>
<evidence type="ECO:0000313" key="2">
    <source>
        <dbReference type="Proteomes" id="UP000516957"/>
    </source>
</evidence>
<dbReference type="RefSeq" id="WP_179616810.1">
    <property type="nucleotide sequence ID" value="NZ_CP059163.1"/>
</dbReference>
<gene>
    <name evidence="1" type="ORF">BKA08_003585</name>
</gene>
<protein>
    <submittedName>
        <fullName evidence="1">Uncharacterized protein</fullName>
    </submittedName>
</protein>
<proteinExistence type="predicted"/>